<feature type="domain" description="PAS" evidence="22">
    <location>
        <begin position="430"/>
        <end position="472"/>
    </location>
</feature>
<dbReference type="InterPro" id="IPR029151">
    <property type="entry name" value="Sensor-like_sf"/>
</dbReference>
<evidence type="ECO:0000256" key="1">
    <source>
        <dbReference type="ARBA" id="ARBA00000085"/>
    </source>
</evidence>
<gene>
    <name evidence="25" type="ORF">ZRA01_20630</name>
</gene>
<dbReference type="InterPro" id="IPR005467">
    <property type="entry name" value="His_kinase_dom"/>
</dbReference>
<keyword evidence="10" id="KW-0067">ATP-binding</keyword>
<dbReference type="Pfam" id="PF13426">
    <property type="entry name" value="PAS_9"/>
    <property type="match status" value="1"/>
</dbReference>
<organism evidence="25 26">
    <name type="scientific">Zoogloea ramigera</name>
    <dbReference type="NCBI Taxonomy" id="350"/>
    <lineage>
        <taxon>Bacteria</taxon>
        <taxon>Pseudomonadati</taxon>
        <taxon>Pseudomonadota</taxon>
        <taxon>Betaproteobacteria</taxon>
        <taxon>Rhodocyclales</taxon>
        <taxon>Zoogloeaceae</taxon>
        <taxon>Zoogloea</taxon>
    </lineage>
</organism>
<dbReference type="FunFam" id="1.10.287.130:FF:000038">
    <property type="entry name" value="Sensory transduction histidine kinase"/>
    <property type="match status" value="1"/>
</dbReference>
<evidence type="ECO:0000256" key="17">
    <source>
        <dbReference type="PROSITE-ProRule" id="PRU00169"/>
    </source>
</evidence>
<dbReference type="InterPro" id="IPR033463">
    <property type="entry name" value="sCache_3"/>
</dbReference>
<evidence type="ECO:0000256" key="16">
    <source>
        <dbReference type="ARBA" id="ARBA00070152"/>
    </source>
</evidence>
<dbReference type="SUPFAM" id="SSF158472">
    <property type="entry name" value="HAMP domain-like"/>
    <property type="match status" value="1"/>
</dbReference>
<dbReference type="SUPFAM" id="SSF52172">
    <property type="entry name" value="CheY-like"/>
    <property type="match status" value="1"/>
</dbReference>
<keyword evidence="6" id="KW-0808">Transferase</keyword>
<accession>A0A4Y4CZL0</accession>
<dbReference type="CDD" id="cd16922">
    <property type="entry name" value="HATPase_EvgS-ArcB-TorS-like"/>
    <property type="match status" value="1"/>
</dbReference>
<dbReference type="NCBIfam" id="TIGR00229">
    <property type="entry name" value="sensory_box"/>
    <property type="match status" value="1"/>
</dbReference>
<dbReference type="GO" id="GO:0005524">
    <property type="term" value="F:ATP binding"/>
    <property type="evidence" value="ECO:0007669"/>
    <property type="project" value="UniProtKB-KW"/>
</dbReference>
<feature type="modified residue" description="4-aspartylphosphate" evidence="17">
    <location>
        <position position="893"/>
    </location>
</feature>
<proteinExistence type="predicted"/>
<dbReference type="InterPro" id="IPR036097">
    <property type="entry name" value="HisK_dim/P_sf"/>
</dbReference>
<dbReference type="SUPFAM" id="SSF55785">
    <property type="entry name" value="PYP-like sensor domain (PAS domain)"/>
    <property type="match status" value="1"/>
</dbReference>
<evidence type="ECO:0000259" key="22">
    <source>
        <dbReference type="PROSITE" id="PS50112"/>
    </source>
</evidence>
<evidence type="ECO:0000256" key="4">
    <source>
        <dbReference type="ARBA" id="ARBA00022475"/>
    </source>
</evidence>
<dbReference type="FunFam" id="3.30.565.10:FF:000010">
    <property type="entry name" value="Sensor histidine kinase RcsC"/>
    <property type="match status" value="1"/>
</dbReference>
<evidence type="ECO:0000256" key="14">
    <source>
        <dbReference type="ARBA" id="ARBA00023306"/>
    </source>
</evidence>
<comment type="caution">
    <text evidence="25">The sequence shown here is derived from an EMBL/GenBank/DDBJ whole genome shotgun (WGS) entry which is preliminary data.</text>
</comment>
<dbReference type="InterPro" id="IPR001789">
    <property type="entry name" value="Sig_transdc_resp-reg_receiver"/>
</dbReference>
<evidence type="ECO:0000259" key="24">
    <source>
        <dbReference type="PROSITE" id="PS50885"/>
    </source>
</evidence>
<evidence type="ECO:0000256" key="9">
    <source>
        <dbReference type="ARBA" id="ARBA00022777"/>
    </source>
</evidence>
<reference evidence="25 26" key="1">
    <citation type="submission" date="2019-06" db="EMBL/GenBank/DDBJ databases">
        <title>Whole genome shotgun sequence of Zoogloea ramigera NBRC 15342.</title>
        <authorList>
            <person name="Hosoyama A."/>
            <person name="Uohara A."/>
            <person name="Ohji S."/>
            <person name="Ichikawa N."/>
        </authorList>
    </citation>
    <scope>NUCLEOTIDE SEQUENCE [LARGE SCALE GENOMIC DNA]</scope>
    <source>
        <strain evidence="25 26">NBRC 15342</strain>
    </source>
</reference>
<keyword evidence="12" id="KW-0902">Two-component regulatory system</keyword>
<dbReference type="Proteomes" id="UP000318422">
    <property type="component" value="Unassembled WGS sequence"/>
</dbReference>
<dbReference type="InterPro" id="IPR003661">
    <property type="entry name" value="HisK_dim/P_dom"/>
</dbReference>
<keyword evidence="7 19" id="KW-0812">Transmembrane</keyword>
<dbReference type="AlphaFoldDB" id="A0A4Y4CZL0"/>
<dbReference type="SMART" id="SM00448">
    <property type="entry name" value="REC"/>
    <property type="match status" value="1"/>
</dbReference>
<dbReference type="CDD" id="cd00130">
    <property type="entry name" value="PAS"/>
    <property type="match status" value="1"/>
</dbReference>
<dbReference type="PROSITE" id="PS50112">
    <property type="entry name" value="PAS"/>
    <property type="match status" value="1"/>
</dbReference>
<evidence type="ECO:0000256" key="8">
    <source>
        <dbReference type="ARBA" id="ARBA00022741"/>
    </source>
</evidence>
<dbReference type="PROSITE" id="PS50109">
    <property type="entry name" value="HIS_KIN"/>
    <property type="match status" value="1"/>
</dbReference>
<evidence type="ECO:0000313" key="25">
    <source>
        <dbReference type="EMBL" id="GEC95990.1"/>
    </source>
</evidence>
<feature type="domain" description="HAMP" evidence="24">
    <location>
        <begin position="365"/>
        <end position="418"/>
    </location>
</feature>
<dbReference type="SMART" id="SM00387">
    <property type="entry name" value="HATPase_c"/>
    <property type="match status" value="1"/>
</dbReference>
<keyword evidence="18" id="KW-0175">Coiled coil</keyword>
<dbReference type="Pfam" id="PF17202">
    <property type="entry name" value="sCache_3_3"/>
    <property type="match status" value="1"/>
</dbReference>
<evidence type="ECO:0000259" key="21">
    <source>
        <dbReference type="PROSITE" id="PS50110"/>
    </source>
</evidence>
<sequence>MFLRSRRNALPITWRSSLHLRLMALGLTPLLVAFPLIMGILVFIGGERIDAMLQDRTRANLASAQNYLAHVRIQALQHIEETAHSERITQQLATHGDKASREANPHLDQILTARADAARLDYLIIATPDGRVIASSTGLAPGSRLPSSFTLRQAATGVATVGYERLDSAALLARSPALPAQARLETQAGDAAQPPVTETRGLVISAATHFPLTNTHPDALLIGGILLNNNLPTIDRIRDVVFPVKLQLGQSVGFTSIFLDDLRIATTATNPAGQRATGTHAPAGIGAQVLASGGSWTGRTEFLGEWQISGYEALLDGAGQPIGMVGVSFPEADFTRQKWLLTGSVGALLALSMLALSLSFLHGARHITRRLARISDTMTAIHHGDDRARVPQDDESDEIARLAHHFNELLDALATQNRARLAAQKEVAEEASRRRALFSMDRDGIVVLNPDCSVFEANPRFAEMLGYTPEEITHMHIWDWERNFTPTQLQKMASSVSPEGEIFETTQRRRDGTTYPAEVLSSRVEWGGQTYIMCSVRDITERKQLSEELERHRHHLTELVDQRTRELAAARDEAESANRAKSTFLATMSHEIRTPMNAIIGLAHLLEREVTTPRQRERIDKITTAARHLLRIINDILDLSKIEADKTALELIDFPLAATCERAVSLVRDTAAQNGLALTTEIDPRLPPTLRGDPGRIEQILVNFLSNAVKFSNHGTITLRALRLDDPAAGNDEPVRLRLEVEDCGIGLSPAQQEKLFKPFEQADNSTTRKYGGTGLGLAISRGLVELMGGQIGADSLLGQGSRFWAVLPLAPGRAPDERCALLPPSPQAVPDTDALRASHAGRHVLLAEDNPLNQEIARELLESVGLKVSIAQNGREAVEMAGQAHYDLILMDLSMPVMGGLEAATAIRALPAYSTCPILALTANAFAEDRQRCLEAGMNDHLAKPVTPTTLYQALARWMPAQGAPTPRAETPADTPRPTPALRHFVAELGKLLDENDVRAGPLWREQGHQLEALAGPDAGQISQAIELFEFEEAAALLSGIVATHPELGEQDEAAPPGA</sequence>
<dbReference type="PROSITE" id="PS50113">
    <property type="entry name" value="PAC"/>
    <property type="match status" value="1"/>
</dbReference>
<dbReference type="InterPro" id="IPR003660">
    <property type="entry name" value="HAMP_dom"/>
</dbReference>
<dbReference type="SUPFAM" id="SSF55874">
    <property type="entry name" value="ATPase domain of HSP90 chaperone/DNA topoisomerase II/histidine kinase"/>
    <property type="match status" value="1"/>
</dbReference>
<dbReference type="PROSITE" id="PS50110">
    <property type="entry name" value="RESPONSE_REGULATORY"/>
    <property type="match status" value="1"/>
</dbReference>
<evidence type="ECO:0000256" key="7">
    <source>
        <dbReference type="ARBA" id="ARBA00022692"/>
    </source>
</evidence>
<keyword evidence="4" id="KW-1003">Cell membrane</keyword>
<dbReference type="InterPro" id="IPR036890">
    <property type="entry name" value="HATPase_C_sf"/>
</dbReference>
<dbReference type="Pfam" id="PF00512">
    <property type="entry name" value="HisKA"/>
    <property type="match status" value="1"/>
</dbReference>
<dbReference type="GO" id="GO:0005886">
    <property type="term" value="C:plasma membrane"/>
    <property type="evidence" value="ECO:0007669"/>
    <property type="project" value="UniProtKB-SubCell"/>
</dbReference>
<keyword evidence="8" id="KW-0547">Nucleotide-binding</keyword>
<dbReference type="SMART" id="SM00388">
    <property type="entry name" value="HisKA"/>
    <property type="match status" value="1"/>
</dbReference>
<dbReference type="SMART" id="SM00086">
    <property type="entry name" value="PAC"/>
    <property type="match status" value="1"/>
</dbReference>
<feature type="domain" description="Response regulatory" evidence="21">
    <location>
        <begin position="844"/>
        <end position="960"/>
    </location>
</feature>
<dbReference type="SUPFAM" id="SSF103190">
    <property type="entry name" value="Sensory domain-like"/>
    <property type="match status" value="1"/>
</dbReference>
<dbReference type="OrthoDB" id="567977at2"/>
<dbReference type="SUPFAM" id="SSF47384">
    <property type="entry name" value="Homodimeric domain of signal transducing histidine kinase"/>
    <property type="match status" value="1"/>
</dbReference>
<comment type="subcellular location">
    <subcellularLocation>
        <location evidence="2">Cell membrane</location>
        <topology evidence="2">Multi-pass membrane protein</topology>
    </subcellularLocation>
</comment>
<dbReference type="Pfam" id="PF00072">
    <property type="entry name" value="Response_reg"/>
    <property type="match status" value="1"/>
</dbReference>
<dbReference type="InterPro" id="IPR004358">
    <property type="entry name" value="Sig_transdc_His_kin-like_C"/>
</dbReference>
<evidence type="ECO:0000256" key="10">
    <source>
        <dbReference type="ARBA" id="ARBA00022840"/>
    </source>
</evidence>
<feature type="coiled-coil region" evidence="18">
    <location>
        <begin position="542"/>
        <end position="580"/>
    </location>
</feature>
<dbReference type="SMART" id="SM00091">
    <property type="entry name" value="PAS"/>
    <property type="match status" value="1"/>
</dbReference>
<keyword evidence="5 17" id="KW-0597">Phosphoprotein</keyword>
<evidence type="ECO:0000256" key="6">
    <source>
        <dbReference type="ARBA" id="ARBA00022679"/>
    </source>
</evidence>
<evidence type="ECO:0000256" key="15">
    <source>
        <dbReference type="ARBA" id="ARBA00058004"/>
    </source>
</evidence>
<dbReference type="InterPro" id="IPR001610">
    <property type="entry name" value="PAC"/>
</dbReference>
<evidence type="ECO:0000259" key="23">
    <source>
        <dbReference type="PROSITE" id="PS50113"/>
    </source>
</evidence>
<evidence type="ECO:0000313" key="26">
    <source>
        <dbReference type="Proteomes" id="UP000318422"/>
    </source>
</evidence>
<evidence type="ECO:0000256" key="19">
    <source>
        <dbReference type="SAM" id="Phobius"/>
    </source>
</evidence>
<evidence type="ECO:0000256" key="12">
    <source>
        <dbReference type="ARBA" id="ARBA00023012"/>
    </source>
</evidence>
<evidence type="ECO:0000256" key="2">
    <source>
        <dbReference type="ARBA" id="ARBA00004651"/>
    </source>
</evidence>
<dbReference type="PANTHER" id="PTHR45339:SF1">
    <property type="entry name" value="HYBRID SIGNAL TRANSDUCTION HISTIDINE KINASE J"/>
    <property type="match status" value="1"/>
</dbReference>
<dbReference type="Gene3D" id="6.10.340.10">
    <property type="match status" value="1"/>
</dbReference>
<dbReference type="InterPro" id="IPR000014">
    <property type="entry name" value="PAS"/>
</dbReference>
<feature type="transmembrane region" description="Helical" evidence="19">
    <location>
        <begin position="20"/>
        <end position="44"/>
    </location>
</feature>
<dbReference type="GO" id="GO:0000155">
    <property type="term" value="F:phosphorelay sensor kinase activity"/>
    <property type="evidence" value="ECO:0007669"/>
    <property type="project" value="InterPro"/>
</dbReference>
<dbReference type="Gene3D" id="3.30.565.10">
    <property type="entry name" value="Histidine kinase-like ATPase, C-terminal domain"/>
    <property type="match status" value="1"/>
</dbReference>
<dbReference type="InterPro" id="IPR035965">
    <property type="entry name" value="PAS-like_dom_sf"/>
</dbReference>
<comment type="catalytic activity">
    <reaction evidence="1">
        <text>ATP + protein L-histidine = ADP + protein N-phospho-L-histidine.</text>
        <dbReference type="EC" id="2.7.13.3"/>
    </reaction>
</comment>
<dbReference type="CDD" id="cd06225">
    <property type="entry name" value="HAMP"/>
    <property type="match status" value="1"/>
</dbReference>
<dbReference type="CDD" id="cd17546">
    <property type="entry name" value="REC_hyHK_CKI1_RcsC-like"/>
    <property type="match status" value="1"/>
</dbReference>
<dbReference type="EC" id="2.7.13.3" evidence="3"/>
<evidence type="ECO:0000256" key="3">
    <source>
        <dbReference type="ARBA" id="ARBA00012438"/>
    </source>
</evidence>
<dbReference type="InterPro" id="IPR011006">
    <property type="entry name" value="CheY-like_superfamily"/>
</dbReference>
<dbReference type="RefSeq" id="WP_141351881.1">
    <property type="nucleotide sequence ID" value="NZ_BJNV01000032.1"/>
</dbReference>
<evidence type="ECO:0000256" key="18">
    <source>
        <dbReference type="SAM" id="Coils"/>
    </source>
</evidence>
<dbReference type="SMART" id="SM00304">
    <property type="entry name" value="HAMP"/>
    <property type="match status" value="1"/>
</dbReference>
<name>A0A4Y4CZL0_ZOORA</name>
<dbReference type="Pfam" id="PF00672">
    <property type="entry name" value="HAMP"/>
    <property type="match status" value="1"/>
</dbReference>
<keyword evidence="11 19" id="KW-1133">Transmembrane helix</keyword>
<evidence type="ECO:0000259" key="20">
    <source>
        <dbReference type="PROSITE" id="PS50109"/>
    </source>
</evidence>
<feature type="domain" description="Histidine kinase" evidence="20">
    <location>
        <begin position="587"/>
        <end position="812"/>
    </location>
</feature>
<keyword evidence="13 19" id="KW-0472">Membrane</keyword>
<dbReference type="PANTHER" id="PTHR45339">
    <property type="entry name" value="HYBRID SIGNAL TRANSDUCTION HISTIDINE KINASE J"/>
    <property type="match status" value="1"/>
</dbReference>
<evidence type="ECO:0000256" key="11">
    <source>
        <dbReference type="ARBA" id="ARBA00022989"/>
    </source>
</evidence>
<dbReference type="EMBL" id="BJNV01000032">
    <property type="protein sequence ID" value="GEC95990.1"/>
    <property type="molecule type" value="Genomic_DNA"/>
</dbReference>
<evidence type="ECO:0000256" key="13">
    <source>
        <dbReference type="ARBA" id="ARBA00023136"/>
    </source>
</evidence>
<protein>
    <recommendedName>
        <fullName evidence="16">Virulence sensor protein BvgS</fullName>
        <ecNumber evidence="3">2.7.13.3</ecNumber>
    </recommendedName>
</protein>
<dbReference type="Gene3D" id="3.30.450.20">
    <property type="entry name" value="PAS domain"/>
    <property type="match status" value="1"/>
</dbReference>
<dbReference type="Gene3D" id="1.10.287.130">
    <property type="match status" value="1"/>
</dbReference>
<keyword evidence="26" id="KW-1185">Reference proteome</keyword>
<dbReference type="Pfam" id="PF02518">
    <property type="entry name" value="HATPase_c"/>
    <property type="match status" value="1"/>
</dbReference>
<dbReference type="PRINTS" id="PR00344">
    <property type="entry name" value="BCTRLSENSOR"/>
</dbReference>
<feature type="domain" description="PAC" evidence="23">
    <location>
        <begin position="501"/>
        <end position="551"/>
    </location>
</feature>
<keyword evidence="14" id="KW-0131">Cell cycle</keyword>
<dbReference type="PROSITE" id="PS50885">
    <property type="entry name" value="HAMP"/>
    <property type="match status" value="1"/>
</dbReference>
<keyword evidence="9" id="KW-0418">Kinase</keyword>
<evidence type="ECO:0000256" key="5">
    <source>
        <dbReference type="ARBA" id="ARBA00022553"/>
    </source>
</evidence>
<dbReference type="CDD" id="cd00082">
    <property type="entry name" value="HisKA"/>
    <property type="match status" value="1"/>
</dbReference>
<comment type="function">
    <text evidence="15">Member of the two-component regulatory system BvgS/BvgA. Phosphorylates BvgA via a four-step phosphorelay in response to environmental signals.</text>
</comment>
<dbReference type="InterPro" id="IPR003594">
    <property type="entry name" value="HATPase_dom"/>
</dbReference>
<dbReference type="Gene3D" id="3.40.50.2300">
    <property type="match status" value="1"/>
</dbReference>
<dbReference type="InterPro" id="IPR000700">
    <property type="entry name" value="PAS-assoc_C"/>
</dbReference>